<name>A0A0E3WFP4_9STRE</name>
<dbReference type="Proteomes" id="UP000198604">
    <property type="component" value="Unassembled WGS sequence"/>
</dbReference>
<keyword evidence="2" id="KW-1185">Reference proteome</keyword>
<organism evidence="1 2">
    <name type="scientific">Streptococcus varani</name>
    <dbReference type="NCBI Taxonomy" id="1608583"/>
    <lineage>
        <taxon>Bacteria</taxon>
        <taxon>Bacillati</taxon>
        <taxon>Bacillota</taxon>
        <taxon>Bacilli</taxon>
        <taxon>Lactobacillales</taxon>
        <taxon>Streptococcaceae</taxon>
        <taxon>Streptococcus</taxon>
    </lineage>
</organism>
<dbReference type="InterPro" id="IPR027417">
    <property type="entry name" value="P-loop_NTPase"/>
</dbReference>
<dbReference type="STRING" id="1608583.BN1356_02227"/>
<dbReference type="Gene3D" id="3.40.50.300">
    <property type="entry name" value="P-loop containing nucleotide triphosphate hydrolases"/>
    <property type="match status" value="1"/>
</dbReference>
<reference evidence="2" key="1">
    <citation type="submission" date="2015-03" db="EMBL/GenBank/DDBJ databases">
        <authorList>
            <person name="Urmite Genomes"/>
        </authorList>
    </citation>
    <scope>NUCLEOTIDE SEQUENCE [LARGE SCALE GENOMIC DNA]</scope>
    <source>
        <strain evidence="2">FF10</strain>
    </source>
</reference>
<dbReference type="RefSeq" id="WP_093651384.1">
    <property type="nucleotide sequence ID" value="NZ_CTEN01000004.1"/>
</dbReference>
<sequence length="471" mass="53511">MVTKIKTKLGNQRPTQSVNLHYSISLAQEAIDYYQKTGLKCYPWQIYLIMPIMAVDDDRVWVHQKYGYAIPRRNGKTEIIYMLELWALHNGLKILHTAHRVSTSHSSFEKLKKYLEMSGYVDGEDFTSNRTKGQERIEFKSSGAVIQWRTRTSSGGLGEGFDLLVIDEAQEYTAEQESALKYTVTDSDNPMTIMCGTPPTMVSTGTVFEAYRKNVLAGKIKYSGWAEWSVNEMLPVHDVAAWYLTNPSMGFHLNERKIEAELGEDEIDHNIQRLGYWPTFNQKSVISEKEWLKLKIEQMPEFASKLFVGIKFGQDGNNVSMSISARTTEKKIFTEAIDCISVRNGTQWIINFLKSADIAKVVVDGASGQELLAQEMRENKLKAPILPKVSEIITANMMWEQGIMQETICHSDQPSLTAVVTNCDKRQIGSNGGFGYKSLYDDRDISLMDSALLAHWICSTTKPKRKQRISY</sequence>
<accession>A0A0E3WFP4</accession>
<proteinExistence type="predicted"/>
<protein>
    <submittedName>
        <fullName evidence="1">Phage terminase</fullName>
    </submittedName>
</protein>
<dbReference type="EMBL" id="CTEN01000004">
    <property type="protein sequence ID" value="CQR25880.1"/>
    <property type="molecule type" value="Genomic_DNA"/>
</dbReference>
<dbReference type="InterPro" id="IPR036812">
    <property type="entry name" value="NAD(P)_OxRdtase_dom_sf"/>
</dbReference>
<evidence type="ECO:0000313" key="2">
    <source>
        <dbReference type="Proteomes" id="UP000198604"/>
    </source>
</evidence>
<gene>
    <name evidence="1" type="ORF">BN1356_02227</name>
</gene>
<dbReference type="AlphaFoldDB" id="A0A0E3WFP4"/>
<dbReference type="OrthoDB" id="9760250at2"/>
<dbReference type="SUPFAM" id="SSF51430">
    <property type="entry name" value="NAD(P)-linked oxidoreductase"/>
    <property type="match status" value="1"/>
</dbReference>
<evidence type="ECO:0000313" key="1">
    <source>
        <dbReference type="EMBL" id="CQR25880.1"/>
    </source>
</evidence>
<dbReference type="SUPFAM" id="SSF52540">
    <property type="entry name" value="P-loop containing nucleoside triphosphate hydrolases"/>
    <property type="match status" value="1"/>
</dbReference>